<sequence>MNFRSSRRRFLAAGLATTGYLALNVPLFAADHEITQTQSQSLIDNLVNFLRQQQSANGAWKSRTYALLKSGQALTPFVLSALLGANPKIADTAMAEKAIAWMRGKIRGGALGVADPDVLEYPVFASGFALRCFQDCSGDKETIVSLRVF</sequence>
<protein>
    <submittedName>
        <fullName evidence="2">Putative secreted protein</fullName>
    </submittedName>
</protein>
<name>M5RC00_9BACT</name>
<evidence type="ECO:0000256" key="1">
    <source>
        <dbReference type="SAM" id="SignalP"/>
    </source>
</evidence>
<accession>M5RC00</accession>
<organism evidence="2 3">
    <name type="scientific">Rhodopirellula maiorica SM1</name>
    <dbReference type="NCBI Taxonomy" id="1265738"/>
    <lineage>
        <taxon>Bacteria</taxon>
        <taxon>Pseudomonadati</taxon>
        <taxon>Planctomycetota</taxon>
        <taxon>Planctomycetia</taxon>
        <taxon>Pirellulales</taxon>
        <taxon>Pirellulaceae</taxon>
        <taxon>Novipirellula</taxon>
    </lineage>
</organism>
<dbReference type="PATRIC" id="fig|1265738.3.peg.6160"/>
<feature type="chain" id="PRO_5004070560" evidence="1">
    <location>
        <begin position="30"/>
        <end position="149"/>
    </location>
</feature>
<dbReference type="InterPro" id="IPR006311">
    <property type="entry name" value="TAT_signal"/>
</dbReference>
<evidence type="ECO:0000313" key="2">
    <source>
        <dbReference type="EMBL" id="EMI16905.1"/>
    </source>
</evidence>
<keyword evidence="1" id="KW-0732">Signal</keyword>
<gene>
    <name evidence="2" type="ORF">RMSM_06185</name>
</gene>
<dbReference type="Gene3D" id="1.50.10.20">
    <property type="match status" value="1"/>
</dbReference>
<evidence type="ECO:0000313" key="3">
    <source>
        <dbReference type="Proteomes" id="UP000011991"/>
    </source>
</evidence>
<dbReference type="RefSeq" id="WP_008705412.1">
    <property type="nucleotide sequence ID" value="NZ_ANOG01000896.1"/>
</dbReference>
<dbReference type="AlphaFoldDB" id="M5RC00"/>
<proteinExistence type="predicted"/>
<dbReference type="PROSITE" id="PS51318">
    <property type="entry name" value="TAT"/>
    <property type="match status" value="1"/>
</dbReference>
<reference evidence="2 3" key="1">
    <citation type="journal article" date="2013" name="Mar. Genomics">
        <title>Expression of sulfatases in Rhodopirellula baltica and the diversity of sulfatases in the genus Rhodopirellula.</title>
        <authorList>
            <person name="Wegner C.E."/>
            <person name="Richter-Heitmann T."/>
            <person name="Klindworth A."/>
            <person name="Klockow C."/>
            <person name="Richter M."/>
            <person name="Achstetter T."/>
            <person name="Glockner F.O."/>
            <person name="Harder J."/>
        </authorList>
    </citation>
    <scope>NUCLEOTIDE SEQUENCE [LARGE SCALE GENOMIC DNA]</scope>
    <source>
        <strain evidence="2 3">SM1</strain>
    </source>
</reference>
<dbReference type="EMBL" id="ANOG01000896">
    <property type="protein sequence ID" value="EMI16905.1"/>
    <property type="molecule type" value="Genomic_DNA"/>
</dbReference>
<feature type="signal peptide" evidence="1">
    <location>
        <begin position="1"/>
        <end position="29"/>
    </location>
</feature>
<dbReference type="InterPro" id="IPR008930">
    <property type="entry name" value="Terpenoid_cyclase/PrenylTrfase"/>
</dbReference>
<dbReference type="SUPFAM" id="SSF48239">
    <property type="entry name" value="Terpenoid cyclases/Protein prenyltransferases"/>
    <property type="match status" value="1"/>
</dbReference>
<comment type="caution">
    <text evidence="2">The sequence shown here is derived from an EMBL/GenBank/DDBJ whole genome shotgun (WGS) entry which is preliminary data.</text>
</comment>
<dbReference type="Proteomes" id="UP000011991">
    <property type="component" value="Unassembled WGS sequence"/>
</dbReference>
<dbReference type="OrthoDB" id="250219at2"/>
<keyword evidence="3" id="KW-1185">Reference proteome</keyword>